<dbReference type="InterPro" id="IPR036736">
    <property type="entry name" value="ACP-like_sf"/>
</dbReference>
<dbReference type="InterPro" id="IPR025110">
    <property type="entry name" value="AMP-bd_C"/>
</dbReference>
<dbReference type="FunFam" id="3.30.300.30:FF:000010">
    <property type="entry name" value="Enterobactin synthetase component F"/>
    <property type="match status" value="1"/>
</dbReference>
<keyword evidence="4" id="KW-0597">Phosphoprotein</keyword>
<feature type="domain" description="Carrier" evidence="8">
    <location>
        <begin position="1473"/>
        <end position="1550"/>
    </location>
</feature>
<dbReference type="GO" id="GO:0044550">
    <property type="term" value="P:secondary metabolite biosynthetic process"/>
    <property type="evidence" value="ECO:0007669"/>
    <property type="project" value="TreeGrafter"/>
</dbReference>
<name>A0A7R8ZGR2_9CRUS</name>
<dbReference type="InterPro" id="IPR045851">
    <property type="entry name" value="AMP-bd_C_sf"/>
</dbReference>
<dbReference type="Pfam" id="PF00668">
    <property type="entry name" value="Condensation"/>
    <property type="match status" value="2"/>
</dbReference>
<dbReference type="SMART" id="SM00823">
    <property type="entry name" value="PKS_PP"/>
    <property type="match status" value="2"/>
</dbReference>
<dbReference type="PROSITE" id="PS00455">
    <property type="entry name" value="AMP_BINDING"/>
    <property type="match status" value="1"/>
</dbReference>
<dbReference type="Gene3D" id="2.30.38.10">
    <property type="entry name" value="Luciferase, Domain 3"/>
    <property type="match status" value="1"/>
</dbReference>
<feature type="domain" description="Carrier" evidence="8">
    <location>
        <begin position="917"/>
        <end position="992"/>
    </location>
</feature>
<comment type="catalytic activity">
    <reaction evidence="7">
        <text>acetyl-CoA + n malonyl-CoA + 2n NADPH + 2n H(+) = a long-chain fatty acid + (n+1) CoA + n CO2 + 2n NADP(+).</text>
        <dbReference type="EC" id="2.3.1.85"/>
    </reaction>
</comment>
<dbReference type="EC" id="2.3.1.85" evidence="1"/>
<dbReference type="PROSITE" id="PS00012">
    <property type="entry name" value="PHOSPHOPANTETHEINE"/>
    <property type="match status" value="2"/>
</dbReference>
<organism evidence="9">
    <name type="scientific">Cyprideis torosa</name>
    <dbReference type="NCBI Taxonomy" id="163714"/>
    <lineage>
        <taxon>Eukaryota</taxon>
        <taxon>Metazoa</taxon>
        <taxon>Ecdysozoa</taxon>
        <taxon>Arthropoda</taxon>
        <taxon>Crustacea</taxon>
        <taxon>Oligostraca</taxon>
        <taxon>Ostracoda</taxon>
        <taxon>Podocopa</taxon>
        <taxon>Podocopida</taxon>
        <taxon>Cytherocopina</taxon>
        <taxon>Cytheroidea</taxon>
        <taxon>Cytherideidae</taxon>
        <taxon>Cyprideis</taxon>
    </lineage>
</organism>
<dbReference type="InterPro" id="IPR020806">
    <property type="entry name" value="PKS_PP-bd"/>
</dbReference>
<dbReference type="InterPro" id="IPR001242">
    <property type="entry name" value="Condensation_dom"/>
</dbReference>
<dbReference type="PANTHER" id="PTHR45527">
    <property type="entry name" value="NONRIBOSOMAL PEPTIDE SYNTHETASE"/>
    <property type="match status" value="1"/>
</dbReference>
<dbReference type="Pfam" id="PF00501">
    <property type="entry name" value="AMP-binding"/>
    <property type="match status" value="1"/>
</dbReference>
<dbReference type="SUPFAM" id="SSF47336">
    <property type="entry name" value="ACP-like"/>
    <property type="match status" value="2"/>
</dbReference>
<dbReference type="NCBIfam" id="TIGR01733">
    <property type="entry name" value="AA-adenyl-dom"/>
    <property type="match status" value="1"/>
</dbReference>
<protein>
    <recommendedName>
        <fullName evidence="2">Fatty acid synthase</fullName>
        <ecNumber evidence="1">2.3.1.85</ecNumber>
    </recommendedName>
</protein>
<evidence type="ECO:0000256" key="2">
    <source>
        <dbReference type="ARBA" id="ARBA00018769"/>
    </source>
</evidence>
<dbReference type="Pfam" id="PF00550">
    <property type="entry name" value="PP-binding"/>
    <property type="match status" value="2"/>
</dbReference>
<dbReference type="GO" id="GO:0004312">
    <property type="term" value="F:fatty acid synthase activity"/>
    <property type="evidence" value="ECO:0007669"/>
    <property type="project" value="UniProtKB-EC"/>
</dbReference>
<dbReference type="Gene3D" id="3.30.300.30">
    <property type="match status" value="1"/>
</dbReference>
<keyword evidence="5" id="KW-0436">Ligase</keyword>
<dbReference type="FunFam" id="2.30.38.10:FF:000001">
    <property type="entry name" value="Non-ribosomal peptide synthetase PvdI"/>
    <property type="match status" value="1"/>
</dbReference>
<dbReference type="InterPro" id="IPR000873">
    <property type="entry name" value="AMP-dep_synth/lig_dom"/>
</dbReference>
<dbReference type="InterPro" id="IPR020845">
    <property type="entry name" value="AMP-binding_CS"/>
</dbReference>
<dbReference type="GO" id="GO:0043041">
    <property type="term" value="P:amino acid activation for nonribosomal peptide biosynthetic process"/>
    <property type="evidence" value="ECO:0007669"/>
    <property type="project" value="TreeGrafter"/>
</dbReference>
<proteinExistence type="inferred from homology"/>
<dbReference type="OrthoDB" id="416786at2759"/>
<dbReference type="EMBL" id="OB660230">
    <property type="protein sequence ID" value="CAD7223615.1"/>
    <property type="molecule type" value="Genomic_DNA"/>
</dbReference>
<reference evidence="9" key="1">
    <citation type="submission" date="2020-11" db="EMBL/GenBank/DDBJ databases">
        <authorList>
            <person name="Tran Van P."/>
        </authorList>
    </citation>
    <scope>NUCLEOTIDE SEQUENCE</scope>
</reference>
<dbReference type="Gene3D" id="3.40.50.980">
    <property type="match status" value="2"/>
</dbReference>
<dbReference type="GO" id="GO:0005829">
    <property type="term" value="C:cytosol"/>
    <property type="evidence" value="ECO:0007669"/>
    <property type="project" value="TreeGrafter"/>
</dbReference>
<dbReference type="InterPro" id="IPR010071">
    <property type="entry name" value="AA_adenyl_dom"/>
</dbReference>
<dbReference type="GO" id="GO:0031177">
    <property type="term" value="F:phosphopantetheine binding"/>
    <property type="evidence" value="ECO:0007669"/>
    <property type="project" value="InterPro"/>
</dbReference>
<dbReference type="Gene3D" id="3.30.559.10">
    <property type="entry name" value="Chloramphenicol acetyltransferase-like domain"/>
    <property type="match status" value="2"/>
</dbReference>
<evidence type="ECO:0000256" key="4">
    <source>
        <dbReference type="ARBA" id="ARBA00022553"/>
    </source>
</evidence>
<dbReference type="InterPro" id="IPR006162">
    <property type="entry name" value="Ppantetheine_attach_site"/>
</dbReference>
<dbReference type="FunFam" id="1.10.1200.10:FF:000005">
    <property type="entry name" value="Nonribosomal peptide synthetase 1"/>
    <property type="match status" value="1"/>
</dbReference>
<evidence type="ECO:0000259" key="8">
    <source>
        <dbReference type="PROSITE" id="PS50075"/>
    </source>
</evidence>
<dbReference type="Gene3D" id="1.10.1200.10">
    <property type="entry name" value="ACP-like"/>
    <property type="match status" value="2"/>
</dbReference>
<comment type="similarity">
    <text evidence="6">Belongs to the NRP synthetase family.</text>
</comment>
<dbReference type="GO" id="GO:0016874">
    <property type="term" value="F:ligase activity"/>
    <property type="evidence" value="ECO:0007669"/>
    <property type="project" value="UniProtKB-KW"/>
</dbReference>
<sequence length="1848" mass="206369">MTKALDRLVQRHEALAMTISADGASLCIGRVSVQEVPVLDLRETSAESREQELQSLLRKEVEEPFVLERGPLIRFHYVRLAEAEQMLVITAHHIICDGLSWGVILPDLAELYRAELQQTPAELPEADRYSDYARYLAGEEHQAVFNAAEQYWLGKYADAVPQLELPTDFTRPAIKTYAADRLDYRVDPQRVAGLKKLASDQGATFVITLMAAFNTYLARLSGQSDIALGLMAAGQSAAGFRNLVGHCVNVLPVRSSLDGEQSFATYLKAFRSDLFDAFEHQQFSFSSLLKKLPIARDPARVPLLPVTFNVDQEIGGLEFPDLRVEVISNKRRFENFELFLNAVEMADNGLILECSYNSDLFSAATIADRMAGFEALIESVISNPEQALQEISIVSEAEKQRLESWNQTRQPFSNEAPVYQLIDAQAEQTPDKTALVCDGQTLTYRQLSESSNRLAHFLQGQQAFCAEPVAIALSRSVELMVAMLGILKAGAAYLPLDPSYPRERIDYILQHSGVKLIVCDNKLVNKFPQNSSCVALDSPKVQEEITAAPAKLPVNTICADSLAYVIYTSGSTGQPKGVEITHRNVVNFLQTMARTPGIMADDALLAVTTVSFDIAVLELFLPLVVGARTVIATRETASDAHLLAQSIENHDITVMQATPATWRMLLESDWQGSQSLKGLCGGEALPLALARKLVHKVASLWNMYGPTETTIWSSCARITPGDQLISIGKPIANTRFYVLDSQLQPTPIGVSGELYIAGEGVARGYAKSPELTAERFIMRDGERLYRTGDLARFLPNGDVEHLGRSDTQIKLRGFRIELGEVENTLAKHPSVDSVVAEVREVQPQDKRLVAYIIPTSSSKVDAESLRLHCQQHIPDYMIPQYFVELQEFPLTPNNKIDRKALPDPEAGMQLESAAFSSPQTAMEQEVSKVWCDVLRMEKIDINQNFFMLGGHSLLAVQIVSRLRRELDQNIPVGLLFESPSIRQMAERLEGSSASDYSAPPPIAHQETPAPAPLTQSQKRLLFLQQLYPESAVLNQVGVFRLQGHYDLQAFESALAAIQQRHDILRSHIVWHENAEVLQSFDTRPVKLEVQDLRHEAREVLIDSLLQRVDGMVNDPFQLDQGGLLRVGIALLGEQDCALIVLSHPLIWDGWSFDIFLKEFASLYATEKDGKASDLPELTLQYSDYPAWHRDWLAGGEGERQLGFWKEQLAAASSHIELPRDYERPAVLSFKGGREPLYLSADEVSHLTRVAKQEGTTLYMVLLSVFTALLYRYSHQDDIVVATQVQGRVRPELEGLIGTFVNTVLLRNRFSEDMGFRELLRQVREVCLQAFAHQDVPFEQVMESLPSSGRGEASQAYQVMFTYQDTTNRSSRFADLAISQINPVAHAVYTDLLFWLKETGAGLYGGLDYSADCFKQETIACMLDDFKKGLQDIAKSPDMALEQLHLSIPSMSSSKQSVESEQDAHKTQAESSVPEATSMQQLISRICRDSLGLDEIDPYDNFFELGGDSLRAMQVLAKIRSETGIHVPARAILMDSLAQIASYCEKAQLGGQSAEVEESAPSKQQKPAPLMSRLSRLVSRIKPEKTSLDAKLNKEQQEYEDHFATASAENLFRGVYSRFEEAIQSAPQTKPMGYDHDAPANMYKDRLERIYPSDYPILFWLEKALASHRLNDKGGVCDRVFDLGGHIGVAFYSYRNYIQYPQTIDWQVCDVEAVTRAGLRLAEKRAATQLSFTTYYDEADGRDIYFSSGALQYLEEPFASLIARLSSKPGHLLLNLLPLCDGDGFVTLQNIGTAFCPYRVSNKNEFIASVLALGYELVDQWDNPEKSCNIPFYPEQSLDHYTGMYFRLK</sequence>
<dbReference type="FunFam" id="3.40.50.12780:FF:000012">
    <property type="entry name" value="Non-ribosomal peptide synthetase"/>
    <property type="match status" value="1"/>
</dbReference>
<accession>A0A7R8ZGR2</accession>
<dbReference type="InterPro" id="IPR009081">
    <property type="entry name" value="PP-bd_ACP"/>
</dbReference>
<dbReference type="Pfam" id="PF13193">
    <property type="entry name" value="AMP-binding_C"/>
    <property type="match status" value="1"/>
</dbReference>
<dbReference type="NCBIfam" id="TIGR04325">
    <property type="entry name" value="MTase_LIC12133"/>
    <property type="match status" value="1"/>
</dbReference>
<dbReference type="PANTHER" id="PTHR45527:SF1">
    <property type="entry name" value="FATTY ACID SYNTHASE"/>
    <property type="match status" value="1"/>
</dbReference>
<evidence type="ECO:0000313" key="9">
    <source>
        <dbReference type="EMBL" id="CAD7223615.1"/>
    </source>
</evidence>
<dbReference type="CDD" id="cd19531">
    <property type="entry name" value="LCL_NRPS-like"/>
    <property type="match status" value="2"/>
</dbReference>
<dbReference type="SUPFAM" id="SSF52777">
    <property type="entry name" value="CoA-dependent acyltransferases"/>
    <property type="match status" value="4"/>
</dbReference>
<evidence type="ECO:0000256" key="3">
    <source>
        <dbReference type="ARBA" id="ARBA00022450"/>
    </source>
</evidence>
<dbReference type="PROSITE" id="PS50075">
    <property type="entry name" value="CARRIER"/>
    <property type="match status" value="2"/>
</dbReference>
<evidence type="ECO:0000256" key="6">
    <source>
        <dbReference type="ARBA" id="ARBA00029454"/>
    </source>
</evidence>
<gene>
    <name evidence="9" type="ORF">CTOB1V02_LOCUS1595</name>
</gene>
<evidence type="ECO:0000256" key="5">
    <source>
        <dbReference type="ARBA" id="ARBA00022598"/>
    </source>
</evidence>
<dbReference type="Gene3D" id="3.30.559.30">
    <property type="entry name" value="Nonribosomal peptide synthetase, condensation domain"/>
    <property type="match status" value="2"/>
</dbReference>
<evidence type="ECO:0000256" key="1">
    <source>
        <dbReference type="ARBA" id="ARBA00012873"/>
    </source>
</evidence>
<dbReference type="InterPro" id="IPR023213">
    <property type="entry name" value="CAT-like_dom_sf"/>
</dbReference>
<dbReference type="SUPFAM" id="SSF56801">
    <property type="entry name" value="Acetyl-CoA synthetase-like"/>
    <property type="match status" value="1"/>
</dbReference>
<dbReference type="FunFam" id="3.40.50.980:FF:000001">
    <property type="entry name" value="Non-ribosomal peptide synthetase"/>
    <property type="match status" value="1"/>
</dbReference>
<dbReference type="CDD" id="cd12116">
    <property type="entry name" value="A_NRPS_Ta1_like"/>
    <property type="match status" value="1"/>
</dbReference>
<dbReference type="InterPro" id="IPR027612">
    <property type="entry name" value="Put_MTase_LIC12133"/>
</dbReference>
<evidence type="ECO:0000256" key="7">
    <source>
        <dbReference type="ARBA" id="ARBA00044883"/>
    </source>
</evidence>
<keyword evidence="3" id="KW-0596">Phosphopantetheine</keyword>